<protein>
    <recommendedName>
        <fullName evidence="4">LSM domain-containing protein</fullName>
    </recommendedName>
</protein>
<evidence type="ECO:0000256" key="1">
    <source>
        <dbReference type="SAM" id="MobiDB-lite"/>
    </source>
</evidence>
<evidence type="ECO:0000313" key="3">
    <source>
        <dbReference type="Proteomes" id="UP000075901"/>
    </source>
</evidence>
<reference evidence="3" key="1">
    <citation type="submission" date="2013-09" db="EMBL/GenBank/DDBJ databases">
        <title>The Genome Sequence of Anopheles maculatus species B.</title>
        <authorList>
            <consortium name="The Broad Institute Genomics Platform"/>
            <person name="Neafsey D.E."/>
            <person name="Besansky N."/>
            <person name="Howell P."/>
            <person name="Walton C."/>
            <person name="Young S.K."/>
            <person name="Zeng Q."/>
            <person name="Gargeya S."/>
            <person name="Fitzgerald M."/>
            <person name="Haas B."/>
            <person name="Abouelleil A."/>
            <person name="Allen A.W."/>
            <person name="Alvarado L."/>
            <person name="Arachchi H.M."/>
            <person name="Berlin A.M."/>
            <person name="Chapman S.B."/>
            <person name="Gainer-Dewar J."/>
            <person name="Goldberg J."/>
            <person name="Griggs A."/>
            <person name="Gujja S."/>
            <person name="Hansen M."/>
            <person name="Howarth C."/>
            <person name="Imamovic A."/>
            <person name="Ireland A."/>
            <person name="Larimer J."/>
            <person name="McCowan C."/>
            <person name="Murphy C."/>
            <person name="Pearson M."/>
            <person name="Poon T.W."/>
            <person name="Priest M."/>
            <person name="Roberts A."/>
            <person name="Saif S."/>
            <person name="Shea T."/>
            <person name="Sisk P."/>
            <person name="Sykes S."/>
            <person name="Wortman J."/>
            <person name="Nusbaum C."/>
            <person name="Birren B."/>
        </authorList>
    </citation>
    <scope>NUCLEOTIDE SEQUENCE [LARGE SCALE GENOMIC DNA]</scope>
    <source>
        <strain evidence="3">maculatus3</strain>
    </source>
</reference>
<proteinExistence type="predicted"/>
<sequence>MKDSDSDSTTSDSDSSSELDVGSKRFNPLKALYSTKLKVPVASARLHDNVSVLESKQNTLGGFAEQYDENRIKQIRAAKNSNKVKVIPADQKPERKFLPEQGPIQYVRPLRHTKNLFMKLEKGYEGPLAMMQTWMQERKRVRVYIRKQSGIRGHVSGVIELFDKHWNMAISDVCET</sequence>
<evidence type="ECO:0008006" key="4">
    <source>
        <dbReference type="Google" id="ProtNLM"/>
    </source>
</evidence>
<dbReference type="VEuPathDB" id="VectorBase:AMAM006444"/>
<dbReference type="PANTHER" id="PTHR21415:SF1">
    <property type="entry name" value="U7 SNRNA-ASSOCIATED SM-LIKE PROTEIN LSM11"/>
    <property type="match status" value="1"/>
</dbReference>
<keyword evidence="3" id="KW-1185">Reference proteome</keyword>
<dbReference type="AlphaFoldDB" id="A0A182SGR3"/>
<evidence type="ECO:0000313" key="2">
    <source>
        <dbReference type="EnsemblMetazoa" id="AMAM006444-PA"/>
    </source>
</evidence>
<organism evidence="2 3">
    <name type="scientific">Anopheles maculatus</name>
    <dbReference type="NCBI Taxonomy" id="74869"/>
    <lineage>
        <taxon>Eukaryota</taxon>
        <taxon>Metazoa</taxon>
        <taxon>Ecdysozoa</taxon>
        <taxon>Arthropoda</taxon>
        <taxon>Hexapoda</taxon>
        <taxon>Insecta</taxon>
        <taxon>Pterygota</taxon>
        <taxon>Neoptera</taxon>
        <taxon>Endopterygota</taxon>
        <taxon>Diptera</taxon>
        <taxon>Nematocera</taxon>
        <taxon>Culicoidea</taxon>
        <taxon>Culicidae</taxon>
        <taxon>Anophelinae</taxon>
        <taxon>Anopheles</taxon>
        <taxon>Anopheles maculatus group</taxon>
    </lineage>
</organism>
<dbReference type="CDD" id="cd01739">
    <property type="entry name" value="LSm11_M"/>
    <property type="match status" value="1"/>
</dbReference>
<accession>A0A182SGR3</accession>
<dbReference type="SUPFAM" id="SSF50182">
    <property type="entry name" value="Sm-like ribonucleoproteins"/>
    <property type="match status" value="1"/>
</dbReference>
<feature type="region of interest" description="Disordered" evidence="1">
    <location>
        <begin position="1"/>
        <end position="22"/>
    </location>
</feature>
<dbReference type="InterPro" id="IPR034109">
    <property type="entry name" value="Lsm11_M"/>
</dbReference>
<dbReference type="GO" id="GO:0005683">
    <property type="term" value="C:U7 snRNP"/>
    <property type="evidence" value="ECO:0007669"/>
    <property type="project" value="TreeGrafter"/>
</dbReference>
<dbReference type="GO" id="GO:0071209">
    <property type="term" value="F:U7 snRNA binding"/>
    <property type="evidence" value="ECO:0007669"/>
    <property type="project" value="InterPro"/>
</dbReference>
<dbReference type="Gene3D" id="2.30.30.100">
    <property type="match status" value="1"/>
</dbReference>
<feature type="compositionally biased region" description="Low complexity" evidence="1">
    <location>
        <begin position="7"/>
        <end position="16"/>
    </location>
</feature>
<dbReference type="EnsemblMetazoa" id="AMAM006444-RA">
    <property type="protein sequence ID" value="AMAM006444-PA"/>
    <property type="gene ID" value="AMAM006444"/>
</dbReference>
<dbReference type="GO" id="GO:0006398">
    <property type="term" value="P:mRNA 3'-end processing by stem-loop binding and cleavage"/>
    <property type="evidence" value="ECO:0007669"/>
    <property type="project" value="TreeGrafter"/>
</dbReference>
<name>A0A182SGR3_9DIPT</name>
<dbReference type="InterPro" id="IPR039267">
    <property type="entry name" value="Lsm11"/>
</dbReference>
<dbReference type="PANTHER" id="PTHR21415">
    <property type="entry name" value="U7 SNRNA-ASSOCIATED SM-LIKE PROTEIN LSM11"/>
    <property type="match status" value="1"/>
</dbReference>
<reference evidence="2" key="2">
    <citation type="submission" date="2020-05" db="UniProtKB">
        <authorList>
            <consortium name="EnsemblMetazoa"/>
        </authorList>
    </citation>
    <scope>IDENTIFICATION</scope>
    <source>
        <strain evidence="2">maculatus3</strain>
    </source>
</reference>
<dbReference type="Proteomes" id="UP000075901">
    <property type="component" value="Unassembled WGS sequence"/>
</dbReference>
<dbReference type="InterPro" id="IPR010920">
    <property type="entry name" value="LSM_dom_sf"/>
</dbReference>